<evidence type="ECO:0000313" key="3">
    <source>
        <dbReference type="EMBL" id="KZF19153.1"/>
    </source>
</evidence>
<dbReference type="AlphaFoldDB" id="A0A164ZIW8"/>
<accession>A0A164ZIW8</accession>
<keyword evidence="1 2" id="KW-0238">DNA-binding</keyword>
<dbReference type="STRING" id="1328760.A0A164ZIW8"/>
<dbReference type="PANTHER" id="PTHR10302">
    <property type="entry name" value="SINGLE-STRANDED DNA-BINDING PROTEIN"/>
    <property type="match status" value="1"/>
</dbReference>
<dbReference type="PANTHER" id="PTHR10302:SF0">
    <property type="entry name" value="SINGLE-STRANDED DNA-BINDING PROTEIN, MITOCHONDRIAL"/>
    <property type="match status" value="1"/>
</dbReference>
<evidence type="ECO:0000256" key="2">
    <source>
        <dbReference type="PIRNR" id="PIRNR002070"/>
    </source>
</evidence>
<dbReference type="FunCoup" id="A0A164ZIW8">
    <property type="interactions" value="176"/>
</dbReference>
<sequence>MSPRLFTPHGLRLARAFSTTPRNQLAKMTLIGRLAADPELTATSSGQEMVRYAIGTSYGPKDNRQTSWFRIASFDDGPRRDYLLSLQKGTLLYLEGDATMRTYEDSEGKSRSSLNIVQRSIEVLKRPNSSDSSNNQ</sequence>
<organism evidence="3 4">
    <name type="scientific">Xylona heveae (strain CBS 132557 / TC161)</name>
    <dbReference type="NCBI Taxonomy" id="1328760"/>
    <lineage>
        <taxon>Eukaryota</taxon>
        <taxon>Fungi</taxon>
        <taxon>Dikarya</taxon>
        <taxon>Ascomycota</taxon>
        <taxon>Pezizomycotina</taxon>
        <taxon>Xylonomycetes</taxon>
        <taxon>Xylonales</taxon>
        <taxon>Xylonaceae</taxon>
        <taxon>Xylona</taxon>
    </lineage>
</organism>
<dbReference type="GeneID" id="28901760"/>
<evidence type="ECO:0000313" key="4">
    <source>
        <dbReference type="Proteomes" id="UP000076632"/>
    </source>
</evidence>
<dbReference type="RefSeq" id="XP_018184708.1">
    <property type="nucleotide sequence ID" value="XM_018336623.1"/>
</dbReference>
<keyword evidence="2" id="KW-0496">Mitochondrion</keyword>
<dbReference type="InterPro" id="IPR012340">
    <property type="entry name" value="NA-bd_OB-fold"/>
</dbReference>
<dbReference type="GO" id="GO:0042645">
    <property type="term" value="C:mitochondrial nucleoid"/>
    <property type="evidence" value="ECO:0007669"/>
    <property type="project" value="TreeGrafter"/>
</dbReference>
<dbReference type="PIRSF" id="PIRSF002070">
    <property type="entry name" value="SSB"/>
    <property type="match status" value="1"/>
</dbReference>
<protein>
    <recommendedName>
        <fullName evidence="2">Single-stranded DNA-binding protein</fullName>
    </recommendedName>
</protein>
<dbReference type="InterPro" id="IPR011344">
    <property type="entry name" value="ssDNA-bd"/>
</dbReference>
<gene>
    <name evidence="3" type="ORF">L228DRAFT_47110</name>
</gene>
<dbReference type="InParanoid" id="A0A164ZIW8"/>
<dbReference type="Proteomes" id="UP000076632">
    <property type="component" value="Unassembled WGS sequence"/>
</dbReference>
<dbReference type="InterPro" id="IPR000424">
    <property type="entry name" value="Primosome_PriB/ssb"/>
</dbReference>
<dbReference type="GO" id="GO:0006264">
    <property type="term" value="P:mitochondrial DNA replication"/>
    <property type="evidence" value="ECO:0007669"/>
    <property type="project" value="TreeGrafter"/>
</dbReference>
<dbReference type="Gene3D" id="2.40.50.140">
    <property type="entry name" value="Nucleic acid-binding proteins"/>
    <property type="match status" value="1"/>
</dbReference>
<reference evidence="3 4" key="1">
    <citation type="journal article" date="2016" name="Fungal Biol.">
        <title>The genome of Xylona heveae provides a window into fungal endophytism.</title>
        <authorList>
            <person name="Gazis R."/>
            <person name="Kuo A."/>
            <person name="Riley R."/>
            <person name="LaButti K."/>
            <person name="Lipzen A."/>
            <person name="Lin J."/>
            <person name="Amirebrahimi M."/>
            <person name="Hesse C.N."/>
            <person name="Spatafora J.W."/>
            <person name="Henrissat B."/>
            <person name="Hainaut M."/>
            <person name="Grigoriev I.V."/>
            <person name="Hibbett D.S."/>
        </authorList>
    </citation>
    <scope>NUCLEOTIDE SEQUENCE [LARGE SCALE GENOMIC DNA]</scope>
    <source>
        <strain evidence="3 4">TC161</strain>
    </source>
</reference>
<dbReference type="PROSITE" id="PS50935">
    <property type="entry name" value="SSB"/>
    <property type="match status" value="1"/>
</dbReference>
<name>A0A164ZIW8_XYLHT</name>
<dbReference type="EMBL" id="KV407467">
    <property type="protein sequence ID" value="KZF19153.1"/>
    <property type="molecule type" value="Genomic_DNA"/>
</dbReference>
<dbReference type="SUPFAM" id="SSF50249">
    <property type="entry name" value="Nucleic acid-binding proteins"/>
    <property type="match status" value="1"/>
</dbReference>
<proteinExistence type="predicted"/>
<dbReference type="OMA" id="TQYVRKG"/>
<dbReference type="GO" id="GO:0003697">
    <property type="term" value="F:single-stranded DNA binding"/>
    <property type="evidence" value="ECO:0007669"/>
    <property type="project" value="InterPro"/>
</dbReference>
<dbReference type="OrthoDB" id="1078367at2759"/>
<keyword evidence="4" id="KW-1185">Reference proteome</keyword>
<evidence type="ECO:0000256" key="1">
    <source>
        <dbReference type="ARBA" id="ARBA00023125"/>
    </source>
</evidence>
<comment type="subcellular location">
    <subcellularLocation>
        <location evidence="2">Mitochondrion</location>
    </subcellularLocation>
</comment>
<dbReference type="NCBIfam" id="TIGR00621">
    <property type="entry name" value="ssb"/>
    <property type="match status" value="1"/>
</dbReference>
<dbReference type="Pfam" id="PF00436">
    <property type="entry name" value="SSB"/>
    <property type="match status" value="1"/>
</dbReference>
<dbReference type="FunFam" id="2.40.50.140:FF:000388">
    <property type="entry name" value="SsDNA binding protein, putative"/>
    <property type="match status" value="1"/>
</dbReference>
<dbReference type="CDD" id="cd04496">
    <property type="entry name" value="SSB_OBF"/>
    <property type="match status" value="1"/>
</dbReference>